<dbReference type="InterPro" id="IPR011024">
    <property type="entry name" value="G_crystallin-like"/>
</dbReference>
<organism evidence="1 2">
    <name type="scientific">Ammoniphilus oxalaticus</name>
    <dbReference type="NCBI Taxonomy" id="66863"/>
    <lineage>
        <taxon>Bacteria</taxon>
        <taxon>Bacillati</taxon>
        <taxon>Bacillota</taxon>
        <taxon>Bacilli</taxon>
        <taxon>Bacillales</taxon>
        <taxon>Paenibacillaceae</taxon>
        <taxon>Aneurinibacillus group</taxon>
        <taxon>Ammoniphilus</taxon>
    </lineage>
</organism>
<sequence length="141" mass="16380">MKKRAIVQQTRPRLTLWSDANFSGNSLRFRGDLGVRNLITFGFNDVLSSLQLEGGPQNTLVLFEDVNYQGRRKVYRGPVNVSFLSDFNDVASSFIISRRRLSNDEIRRIQRRGRAPGNFAEILKRTKMKKMTKSFRPKKRK</sequence>
<dbReference type="Proteomes" id="UP000284219">
    <property type="component" value="Unassembled WGS sequence"/>
</dbReference>
<gene>
    <name evidence="1" type="ORF">BEP19_03775</name>
</gene>
<reference evidence="1 2" key="1">
    <citation type="submission" date="2016-08" db="EMBL/GenBank/DDBJ databases">
        <title>Novel Firmicute Genomes.</title>
        <authorList>
            <person name="Poppleton D.I."/>
            <person name="Gribaldo S."/>
        </authorList>
    </citation>
    <scope>NUCLEOTIDE SEQUENCE [LARGE SCALE GENOMIC DNA]</scope>
    <source>
        <strain evidence="1 2">RAOx-1</strain>
    </source>
</reference>
<dbReference type="AlphaFoldDB" id="A0A419SLS3"/>
<proteinExistence type="predicted"/>
<dbReference type="Gene3D" id="2.60.20.10">
    <property type="entry name" value="Crystallins"/>
    <property type="match status" value="1"/>
</dbReference>
<comment type="caution">
    <text evidence="1">The sequence shown here is derived from an EMBL/GenBank/DDBJ whole genome shotgun (WGS) entry which is preliminary data.</text>
</comment>
<dbReference type="SUPFAM" id="SSF49695">
    <property type="entry name" value="gamma-Crystallin-like"/>
    <property type="match status" value="1"/>
</dbReference>
<name>A0A419SLS3_9BACL</name>
<accession>A0A419SLS3</accession>
<evidence type="ECO:0000313" key="1">
    <source>
        <dbReference type="EMBL" id="RKD24965.1"/>
    </source>
</evidence>
<keyword evidence="2" id="KW-1185">Reference proteome</keyword>
<dbReference type="RefSeq" id="WP_120188782.1">
    <property type="nucleotide sequence ID" value="NZ_MCHY01000007.1"/>
</dbReference>
<dbReference type="OrthoDB" id="2654857at2"/>
<dbReference type="EMBL" id="MCHY01000007">
    <property type="protein sequence ID" value="RKD24965.1"/>
    <property type="molecule type" value="Genomic_DNA"/>
</dbReference>
<evidence type="ECO:0000313" key="2">
    <source>
        <dbReference type="Proteomes" id="UP000284219"/>
    </source>
</evidence>
<protein>
    <submittedName>
        <fullName evidence="1">Uncharacterized protein</fullName>
    </submittedName>
</protein>